<comment type="caution">
    <text evidence="9">The sequence shown here is derived from an EMBL/GenBank/DDBJ whole genome shotgun (WGS) entry which is preliminary data.</text>
</comment>
<evidence type="ECO:0000256" key="6">
    <source>
        <dbReference type="ARBA" id="ARBA00022991"/>
    </source>
</evidence>
<dbReference type="InterPro" id="IPR002081">
    <property type="entry name" value="Cryptochrome/DNA_photolyase_1"/>
</dbReference>
<evidence type="ECO:0000256" key="7">
    <source>
        <dbReference type="RuleBase" id="RU004182"/>
    </source>
</evidence>
<keyword evidence="9" id="KW-0456">Lyase</keyword>
<dbReference type="InterPro" id="IPR036134">
    <property type="entry name" value="Crypto/Photolyase_FAD-like_sf"/>
</dbReference>
<keyword evidence="4 7" id="KW-0285">Flavoprotein</keyword>
<dbReference type="GO" id="GO:0003904">
    <property type="term" value="F:deoxyribodipyrimidine photo-lyase activity"/>
    <property type="evidence" value="ECO:0007669"/>
    <property type="project" value="UniProtKB-EC"/>
</dbReference>
<protein>
    <submittedName>
        <fullName evidence="9">Cryptochrome/photolyase family protein</fullName>
        <ecNumber evidence="9">4.1.99.3</ecNumber>
    </submittedName>
</protein>
<comment type="cofactor">
    <cofactor evidence="1">
        <name>(6R)-5,10-methylene-5,6,7,8-tetrahydrofolate</name>
        <dbReference type="ChEBI" id="CHEBI:15636"/>
    </cofactor>
</comment>
<evidence type="ECO:0000256" key="1">
    <source>
        <dbReference type="ARBA" id="ARBA00001932"/>
    </source>
</evidence>
<dbReference type="InterPro" id="IPR006050">
    <property type="entry name" value="DNA_photolyase_N"/>
</dbReference>
<evidence type="ECO:0000313" key="9">
    <source>
        <dbReference type="EMBL" id="MFC4360798.1"/>
    </source>
</evidence>
<keyword evidence="10" id="KW-1185">Reference proteome</keyword>
<dbReference type="InterPro" id="IPR005101">
    <property type="entry name" value="Cryptochr/Photolyase_FAD-bd"/>
</dbReference>
<dbReference type="Gene3D" id="1.25.40.80">
    <property type="match status" value="1"/>
</dbReference>
<dbReference type="Proteomes" id="UP001595840">
    <property type="component" value="Unassembled WGS sequence"/>
</dbReference>
<dbReference type="PROSITE" id="PS00394">
    <property type="entry name" value="DNA_PHOTOLYASES_1_1"/>
    <property type="match status" value="1"/>
</dbReference>
<dbReference type="SUPFAM" id="SSF52425">
    <property type="entry name" value="Cryptochrome/photolyase, N-terminal domain"/>
    <property type="match status" value="1"/>
</dbReference>
<feature type="domain" description="Photolyase/cryptochrome alpha/beta" evidence="8">
    <location>
        <begin position="1"/>
        <end position="138"/>
    </location>
</feature>
<sequence>MNQLVWLRSDLRLHDNFALRKAWSQAKASGGEVYAVFLVSQSQWQGHNLGLPKRDFIARQLVQLSADLASHGIELRLLQAPLFADAPAVLADFAAGKQISDVYWQAECGWDERQRDDQVSSQLAGIGINAHINHDRSLVHPDQVLTHSGTPYKVFTAFKKNWLSALIAQWQMPKASVGKQDKKIKKTKKYAALDVQSLYLSSELPGDYQHLHALWPTGEDEAQRRLNNFLQHSVRDYQAQRDFPAVAGTSTLSPYLAAGVIGPRQCLAAWLNEAQGDWFEPAMQTWLNELAWRDFYYYVMWHFPKVSKNLPFQDKTRAVQWRKAPKDFSAWCEGKTGVPLVDAAMAQLNQTGWMHNRLRMVVASYLTKNLFIDWRLGEAYFMQRLVDADFAANNGGWQWSASTGTDAAPYFRVFNPVLQSQRFDAQGEFIRAWLPELAQLNNKHIHQPPSAERGLYPAPLVDLKLSRRSAIEAFAEL</sequence>
<comment type="similarity">
    <text evidence="3">Belongs to the DNA photolyase class-1 family.</text>
</comment>
<proteinExistence type="inferred from homology"/>
<evidence type="ECO:0000256" key="3">
    <source>
        <dbReference type="ARBA" id="ARBA00005862"/>
    </source>
</evidence>
<dbReference type="PANTHER" id="PTHR11455">
    <property type="entry name" value="CRYPTOCHROME"/>
    <property type="match status" value="1"/>
</dbReference>
<keyword evidence="6 7" id="KW-0157">Chromophore</keyword>
<dbReference type="EC" id="4.1.99.3" evidence="9"/>
<dbReference type="InterPro" id="IPR036155">
    <property type="entry name" value="Crypto/Photolyase_N_sf"/>
</dbReference>
<dbReference type="Pfam" id="PF00875">
    <property type="entry name" value="DNA_photolyase"/>
    <property type="match status" value="1"/>
</dbReference>
<evidence type="ECO:0000256" key="4">
    <source>
        <dbReference type="ARBA" id="ARBA00022630"/>
    </source>
</evidence>
<evidence type="ECO:0000256" key="5">
    <source>
        <dbReference type="ARBA" id="ARBA00022827"/>
    </source>
</evidence>
<evidence type="ECO:0000313" key="10">
    <source>
        <dbReference type="Proteomes" id="UP001595840"/>
    </source>
</evidence>
<dbReference type="PROSITE" id="PS51645">
    <property type="entry name" value="PHR_CRY_ALPHA_BETA"/>
    <property type="match status" value="1"/>
</dbReference>
<name>A0ABV8V0X7_9GAMM</name>
<dbReference type="SUPFAM" id="SSF48173">
    <property type="entry name" value="Cryptochrome/photolyase FAD-binding domain"/>
    <property type="match status" value="1"/>
</dbReference>
<dbReference type="InterPro" id="IPR014729">
    <property type="entry name" value="Rossmann-like_a/b/a_fold"/>
</dbReference>
<dbReference type="PRINTS" id="PR00147">
    <property type="entry name" value="DNAPHOTLYASE"/>
</dbReference>
<dbReference type="PANTHER" id="PTHR11455:SF9">
    <property type="entry name" value="CRYPTOCHROME CIRCADIAN CLOCK 5 ISOFORM X1"/>
    <property type="match status" value="1"/>
</dbReference>
<gene>
    <name evidence="9" type="ORF">ACFOX3_00720</name>
</gene>
<comment type="cofactor">
    <cofactor evidence="2">
        <name>FAD</name>
        <dbReference type="ChEBI" id="CHEBI:57692"/>
    </cofactor>
</comment>
<organism evidence="9 10">
    <name type="scientific">Simiduia curdlanivorans</name>
    <dbReference type="NCBI Taxonomy" id="1492769"/>
    <lineage>
        <taxon>Bacteria</taxon>
        <taxon>Pseudomonadati</taxon>
        <taxon>Pseudomonadota</taxon>
        <taxon>Gammaproteobacteria</taxon>
        <taxon>Cellvibrionales</taxon>
        <taxon>Cellvibrionaceae</taxon>
        <taxon>Simiduia</taxon>
    </lineage>
</organism>
<dbReference type="Pfam" id="PF03441">
    <property type="entry name" value="FAD_binding_7"/>
    <property type="match status" value="1"/>
</dbReference>
<keyword evidence="5 7" id="KW-0274">FAD</keyword>
<evidence type="ECO:0000259" key="8">
    <source>
        <dbReference type="PROSITE" id="PS51645"/>
    </source>
</evidence>
<dbReference type="EMBL" id="JBHSCX010000001">
    <property type="protein sequence ID" value="MFC4360798.1"/>
    <property type="molecule type" value="Genomic_DNA"/>
</dbReference>
<accession>A0ABV8V0X7</accession>
<evidence type="ECO:0000256" key="2">
    <source>
        <dbReference type="ARBA" id="ARBA00001974"/>
    </source>
</evidence>
<comment type="similarity">
    <text evidence="7">Belongs to the DNA photolyase family.</text>
</comment>
<dbReference type="RefSeq" id="WP_290264656.1">
    <property type="nucleotide sequence ID" value="NZ_JAUFQG010000006.1"/>
</dbReference>
<dbReference type="Gene3D" id="3.40.50.620">
    <property type="entry name" value="HUPs"/>
    <property type="match status" value="1"/>
</dbReference>
<dbReference type="InterPro" id="IPR018394">
    <property type="entry name" value="DNA_photolyase_1_CS_C"/>
</dbReference>
<reference evidence="10" key="1">
    <citation type="journal article" date="2019" name="Int. J. Syst. Evol. Microbiol.">
        <title>The Global Catalogue of Microorganisms (GCM) 10K type strain sequencing project: providing services to taxonomists for standard genome sequencing and annotation.</title>
        <authorList>
            <consortium name="The Broad Institute Genomics Platform"/>
            <consortium name="The Broad Institute Genome Sequencing Center for Infectious Disease"/>
            <person name="Wu L."/>
            <person name="Ma J."/>
        </authorList>
    </citation>
    <scope>NUCLEOTIDE SEQUENCE [LARGE SCALE GENOMIC DNA]</scope>
    <source>
        <strain evidence="10">CECT 8570</strain>
    </source>
</reference>
<dbReference type="Gene3D" id="1.10.579.10">
    <property type="entry name" value="DNA Cyclobutane Dipyrimidine Photolyase, subunit A, domain 3"/>
    <property type="match status" value="1"/>
</dbReference>